<protein>
    <submittedName>
        <fullName evidence="1">Uncharacterized protein</fullName>
    </submittedName>
</protein>
<gene>
    <name evidence="1" type="ORF">AYBTSS11_LOCUS1074</name>
</gene>
<accession>A0AA86RMB1</accession>
<dbReference type="Gramene" id="rna-AYBTSS11_LOCUS1074">
    <property type="protein sequence ID" value="CAJ1818091.1"/>
    <property type="gene ID" value="gene-AYBTSS11_LOCUS1074"/>
</dbReference>
<sequence length="68" mass="7426">MRIHGGGNSARALTLYKNCVQNVIDGCRRASSLLSCTRVEKGWGEQGDVVVAERSKNKFLANPYSQGK</sequence>
<proteinExistence type="predicted"/>
<organism evidence="1 2">
    <name type="scientific">Sphenostylis stenocarpa</name>
    <dbReference type="NCBI Taxonomy" id="92480"/>
    <lineage>
        <taxon>Eukaryota</taxon>
        <taxon>Viridiplantae</taxon>
        <taxon>Streptophyta</taxon>
        <taxon>Embryophyta</taxon>
        <taxon>Tracheophyta</taxon>
        <taxon>Spermatophyta</taxon>
        <taxon>Magnoliopsida</taxon>
        <taxon>eudicotyledons</taxon>
        <taxon>Gunneridae</taxon>
        <taxon>Pentapetalae</taxon>
        <taxon>rosids</taxon>
        <taxon>fabids</taxon>
        <taxon>Fabales</taxon>
        <taxon>Fabaceae</taxon>
        <taxon>Papilionoideae</taxon>
        <taxon>50 kb inversion clade</taxon>
        <taxon>NPAAA clade</taxon>
        <taxon>indigoferoid/millettioid clade</taxon>
        <taxon>Phaseoleae</taxon>
        <taxon>Sphenostylis</taxon>
    </lineage>
</organism>
<keyword evidence="2" id="KW-1185">Reference proteome</keyword>
<reference evidence="1" key="1">
    <citation type="submission" date="2023-10" db="EMBL/GenBank/DDBJ databases">
        <authorList>
            <person name="Domelevo Entfellner J.-B."/>
        </authorList>
    </citation>
    <scope>NUCLEOTIDE SEQUENCE</scope>
</reference>
<dbReference type="EMBL" id="OY731398">
    <property type="protein sequence ID" value="CAJ1818091.1"/>
    <property type="molecule type" value="Genomic_DNA"/>
</dbReference>
<dbReference type="Proteomes" id="UP001189624">
    <property type="component" value="Chromosome 1"/>
</dbReference>
<evidence type="ECO:0000313" key="2">
    <source>
        <dbReference type="Proteomes" id="UP001189624"/>
    </source>
</evidence>
<name>A0AA86RMB1_9FABA</name>
<evidence type="ECO:0000313" key="1">
    <source>
        <dbReference type="EMBL" id="CAJ1818091.1"/>
    </source>
</evidence>
<dbReference type="AlphaFoldDB" id="A0AA86RMB1"/>